<organism evidence="1 2">
    <name type="scientific">Racocetra persica</name>
    <dbReference type="NCBI Taxonomy" id="160502"/>
    <lineage>
        <taxon>Eukaryota</taxon>
        <taxon>Fungi</taxon>
        <taxon>Fungi incertae sedis</taxon>
        <taxon>Mucoromycota</taxon>
        <taxon>Glomeromycotina</taxon>
        <taxon>Glomeromycetes</taxon>
        <taxon>Diversisporales</taxon>
        <taxon>Gigasporaceae</taxon>
        <taxon>Racocetra</taxon>
    </lineage>
</organism>
<keyword evidence="2" id="KW-1185">Reference proteome</keyword>
<evidence type="ECO:0000313" key="1">
    <source>
        <dbReference type="EMBL" id="CAG8534478.1"/>
    </source>
</evidence>
<protein>
    <submittedName>
        <fullName evidence="1">23631_t:CDS:1</fullName>
    </submittedName>
</protein>
<proteinExistence type="predicted"/>
<accession>A0ACA9LMA9</accession>
<evidence type="ECO:0000313" key="2">
    <source>
        <dbReference type="Proteomes" id="UP000789920"/>
    </source>
</evidence>
<name>A0ACA9LMA9_9GLOM</name>
<gene>
    <name evidence="1" type="ORF">RPERSI_LOCUS3284</name>
</gene>
<dbReference type="EMBL" id="CAJVQC010003962">
    <property type="protein sequence ID" value="CAG8534478.1"/>
    <property type="molecule type" value="Genomic_DNA"/>
</dbReference>
<reference evidence="1" key="1">
    <citation type="submission" date="2021-06" db="EMBL/GenBank/DDBJ databases">
        <authorList>
            <person name="Kallberg Y."/>
            <person name="Tangrot J."/>
            <person name="Rosling A."/>
        </authorList>
    </citation>
    <scope>NUCLEOTIDE SEQUENCE</scope>
    <source>
        <strain evidence="1">MA461A</strain>
    </source>
</reference>
<dbReference type="Proteomes" id="UP000789920">
    <property type="component" value="Unassembled WGS sequence"/>
</dbReference>
<sequence length="106" mass="12012">MPYIRYIVGDFIIEEDDYYMSTSDKGKCLEYSIAKYLRSRGVNCRLYNDDTLLIFAAVLFRNPFDGGRPTIDELKGVLSTRNRFTIGVVASFSKKLGIILNVLAGK</sequence>
<comment type="caution">
    <text evidence="1">The sequence shown here is derived from an EMBL/GenBank/DDBJ whole genome shotgun (WGS) entry which is preliminary data.</text>
</comment>